<dbReference type="EMBL" id="JARIHO010000003">
    <property type="protein sequence ID" value="KAJ7364664.1"/>
    <property type="molecule type" value="Genomic_DNA"/>
</dbReference>
<dbReference type="Proteomes" id="UP001218218">
    <property type="component" value="Unassembled WGS sequence"/>
</dbReference>
<reference evidence="1" key="1">
    <citation type="submission" date="2023-03" db="EMBL/GenBank/DDBJ databases">
        <title>Massive genome expansion in bonnet fungi (Mycena s.s.) driven by repeated elements and novel gene families across ecological guilds.</title>
        <authorList>
            <consortium name="Lawrence Berkeley National Laboratory"/>
            <person name="Harder C.B."/>
            <person name="Miyauchi S."/>
            <person name="Viragh M."/>
            <person name="Kuo A."/>
            <person name="Thoen E."/>
            <person name="Andreopoulos B."/>
            <person name="Lu D."/>
            <person name="Skrede I."/>
            <person name="Drula E."/>
            <person name="Henrissat B."/>
            <person name="Morin E."/>
            <person name="Kohler A."/>
            <person name="Barry K."/>
            <person name="LaButti K."/>
            <person name="Morin E."/>
            <person name="Salamov A."/>
            <person name="Lipzen A."/>
            <person name="Mereny Z."/>
            <person name="Hegedus B."/>
            <person name="Baldrian P."/>
            <person name="Stursova M."/>
            <person name="Weitz H."/>
            <person name="Taylor A."/>
            <person name="Grigoriev I.V."/>
            <person name="Nagy L.G."/>
            <person name="Martin F."/>
            <person name="Kauserud H."/>
        </authorList>
    </citation>
    <scope>NUCLEOTIDE SEQUENCE</scope>
    <source>
        <strain evidence="1">CBHHK002</strain>
    </source>
</reference>
<protein>
    <submittedName>
        <fullName evidence="1">Uncharacterized protein</fullName>
    </submittedName>
</protein>
<proteinExistence type="predicted"/>
<gene>
    <name evidence="1" type="ORF">DFH08DRAFT_950229</name>
</gene>
<evidence type="ECO:0000313" key="2">
    <source>
        <dbReference type="Proteomes" id="UP001218218"/>
    </source>
</evidence>
<organism evidence="1 2">
    <name type="scientific">Mycena albidolilacea</name>
    <dbReference type="NCBI Taxonomy" id="1033008"/>
    <lineage>
        <taxon>Eukaryota</taxon>
        <taxon>Fungi</taxon>
        <taxon>Dikarya</taxon>
        <taxon>Basidiomycota</taxon>
        <taxon>Agaricomycotina</taxon>
        <taxon>Agaricomycetes</taxon>
        <taxon>Agaricomycetidae</taxon>
        <taxon>Agaricales</taxon>
        <taxon>Marasmiineae</taxon>
        <taxon>Mycenaceae</taxon>
        <taxon>Mycena</taxon>
    </lineage>
</organism>
<comment type="caution">
    <text evidence="1">The sequence shown here is derived from an EMBL/GenBank/DDBJ whole genome shotgun (WGS) entry which is preliminary data.</text>
</comment>
<accession>A0AAD7AQV4</accession>
<evidence type="ECO:0000313" key="1">
    <source>
        <dbReference type="EMBL" id="KAJ7364664.1"/>
    </source>
</evidence>
<keyword evidence="2" id="KW-1185">Reference proteome</keyword>
<name>A0AAD7AQV4_9AGAR</name>
<dbReference type="AlphaFoldDB" id="A0AAD7AQV4"/>
<sequence>MPAQNVVLVLDILRMIFETAARADRRTALKLVLVSRLVESWISIVLYETVYLYRQRTSNKFLRTIETSATKPRAFFSTHVKSMSVLFDIPVDQLVRVTSICDGIENLTTWFLPAPRSGPTPPLSHFLFTLRPKKLAAWHGVLRSPDPYFGAPFFSNITHLTVVNIWEEWTAWPAFSLPALTHLSLDFTFGSRTLAEEELVLISEAVEAILLACVRVHVCGLRVDQPVASPSIISMLDRFRSEPRVLFFRHQDEPFQIREAHSDAEAAIWRALERAVGGPSGSVSSVLTITRV</sequence>